<evidence type="ECO:0000313" key="2">
    <source>
        <dbReference type="Proteomes" id="UP000237000"/>
    </source>
</evidence>
<protein>
    <recommendedName>
        <fullName evidence="3">Cystatin domain containing protein</fullName>
    </recommendedName>
</protein>
<feature type="non-terminal residue" evidence="1">
    <location>
        <position position="1"/>
    </location>
</feature>
<evidence type="ECO:0008006" key="3">
    <source>
        <dbReference type="Google" id="ProtNLM"/>
    </source>
</evidence>
<evidence type="ECO:0000313" key="1">
    <source>
        <dbReference type="EMBL" id="PON60200.1"/>
    </source>
</evidence>
<dbReference type="EMBL" id="JXTC01000367">
    <property type="protein sequence ID" value="PON60200.1"/>
    <property type="molecule type" value="Genomic_DNA"/>
</dbReference>
<accession>A0A2P5CGN0</accession>
<dbReference type="Gene3D" id="3.10.450.10">
    <property type="match status" value="1"/>
</dbReference>
<reference evidence="2" key="1">
    <citation type="submission" date="2016-06" db="EMBL/GenBank/DDBJ databases">
        <title>Parallel loss of symbiosis genes in relatives of nitrogen-fixing non-legume Parasponia.</title>
        <authorList>
            <person name="Van Velzen R."/>
            <person name="Holmer R."/>
            <person name="Bu F."/>
            <person name="Rutten L."/>
            <person name="Van Zeijl A."/>
            <person name="Liu W."/>
            <person name="Santuari L."/>
            <person name="Cao Q."/>
            <person name="Sharma T."/>
            <person name="Shen D."/>
            <person name="Roswanjaya Y."/>
            <person name="Wardhani T."/>
            <person name="Kalhor M.S."/>
            <person name="Jansen J."/>
            <person name="Van den Hoogen J."/>
            <person name="Gungor B."/>
            <person name="Hartog M."/>
            <person name="Hontelez J."/>
            <person name="Verver J."/>
            <person name="Yang W.-C."/>
            <person name="Schijlen E."/>
            <person name="Repin R."/>
            <person name="Schilthuizen M."/>
            <person name="Schranz E."/>
            <person name="Heidstra R."/>
            <person name="Miyata K."/>
            <person name="Fedorova E."/>
            <person name="Kohlen W."/>
            <person name="Bisseling T."/>
            <person name="Smit S."/>
            <person name="Geurts R."/>
        </authorList>
    </citation>
    <scope>NUCLEOTIDE SEQUENCE [LARGE SCALE GENOMIC DNA]</scope>
    <source>
        <strain evidence="2">cv. RG33-2</strain>
    </source>
</reference>
<comment type="caution">
    <text evidence="1">The sequence shown here is derived from an EMBL/GenBank/DDBJ whole genome shotgun (WGS) entry which is preliminary data.</text>
</comment>
<gene>
    <name evidence="1" type="ORF">TorRG33x02_285340</name>
</gene>
<proteinExistence type="predicted"/>
<sequence>KKLFNKYQKQVRAYEGFYVDVNAYKKCSGSGLITPVAEVNELGKDLKLERTVRANEKFMGAGFMYYLTLEANDKCFYEAKVYRKASNGDNTLKFFRRAKYYPKASSKKKKKSTEPKLAEL</sequence>
<organism evidence="1 2">
    <name type="scientific">Trema orientale</name>
    <name type="common">Charcoal tree</name>
    <name type="synonym">Celtis orientalis</name>
    <dbReference type="NCBI Taxonomy" id="63057"/>
    <lineage>
        <taxon>Eukaryota</taxon>
        <taxon>Viridiplantae</taxon>
        <taxon>Streptophyta</taxon>
        <taxon>Embryophyta</taxon>
        <taxon>Tracheophyta</taxon>
        <taxon>Spermatophyta</taxon>
        <taxon>Magnoliopsida</taxon>
        <taxon>eudicotyledons</taxon>
        <taxon>Gunneridae</taxon>
        <taxon>Pentapetalae</taxon>
        <taxon>rosids</taxon>
        <taxon>fabids</taxon>
        <taxon>Rosales</taxon>
        <taxon>Cannabaceae</taxon>
        <taxon>Trema</taxon>
    </lineage>
</organism>
<dbReference type="InterPro" id="IPR046350">
    <property type="entry name" value="Cystatin_sf"/>
</dbReference>
<dbReference type="InParanoid" id="A0A2P5CGN0"/>
<dbReference type="SUPFAM" id="SSF54403">
    <property type="entry name" value="Cystatin/monellin"/>
    <property type="match status" value="1"/>
</dbReference>
<dbReference type="OrthoDB" id="10294116at2759"/>
<name>A0A2P5CGN0_TREOI</name>
<dbReference type="AlphaFoldDB" id="A0A2P5CGN0"/>
<keyword evidence="2" id="KW-1185">Reference proteome</keyword>
<dbReference type="Proteomes" id="UP000237000">
    <property type="component" value="Unassembled WGS sequence"/>
</dbReference>